<sequence length="299" mass="34740">MDKRTLIIAASFLGLSLAMFFLMTAIIKNFLATKKKVFIYAVIALVAFSLVALLGYQGLISSPNMQLLVFQFCLFGLGMVHARALYHYMDWDQQDAFQPDMMFSLFVWLVGLIPFYVIYSLISGTPGYPYHMLGASLFFIVPVLFRKTFIAARAMPLPEMEQWYYPVHASVPDPERHELENPFVITFVVRKKANDPEPISFRAKAPAKMKLGRLFYYFVEDYNEQHADNMLEYSDQFGRPYGWIFYFKPRWYLLFSKRYRDPAKTVKENNIGENTVIVCERADILEEEVKALEGEISSY</sequence>
<keyword evidence="1" id="KW-0812">Transmembrane</keyword>
<keyword evidence="1" id="KW-1133">Transmembrane helix</keyword>
<organism evidence="2 3">
    <name type="scientific">Fodinibius roseus</name>
    <dbReference type="NCBI Taxonomy" id="1194090"/>
    <lineage>
        <taxon>Bacteria</taxon>
        <taxon>Pseudomonadati</taxon>
        <taxon>Balneolota</taxon>
        <taxon>Balneolia</taxon>
        <taxon>Balneolales</taxon>
        <taxon>Balneolaceae</taxon>
        <taxon>Fodinibius</taxon>
    </lineage>
</organism>
<feature type="transmembrane region" description="Helical" evidence="1">
    <location>
        <begin position="6"/>
        <end position="25"/>
    </location>
</feature>
<feature type="transmembrane region" description="Helical" evidence="1">
    <location>
        <begin position="101"/>
        <end position="122"/>
    </location>
</feature>
<dbReference type="EMBL" id="FQUS01000006">
    <property type="protein sequence ID" value="SHF23733.1"/>
    <property type="molecule type" value="Genomic_DNA"/>
</dbReference>
<dbReference type="InterPro" id="IPR035177">
    <property type="entry name" value="TssN"/>
</dbReference>
<feature type="transmembrane region" description="Helical" evidence="1">
    <location>
        <begin position="68"/>
        <end position="89"/>
    </location>
</feature>
<keyword evidence="3" id="KW-1185">Reference proteome</keyword>
<protein>
    <submittedName>
        <fullName evidence="2">Uncharacterized protein</fullName>
    </submittedName>
</protein>
<dbReference type="STRING" id="1194090.SAMN05443144_106190"/>
<gene>
    <name evidence="2" type="ORF">SAMN05443144_106190</name>
</gene>
<name>A0A1M5A0A8_9BACT</name>
<evidence type="ECO:0000256" key="1">
    <source>
        <dbReference type="SAM" id="Phobius"/>
    </source>
</evidence>
<feature type="transmembrane region" description="Helical" evidence="1">
    <location>
        <begin position="128"/>
        <end position="145"/>
    </location>
</feature>
<proteinExistence type="predicted"/>
<keyword evidence="1" id="KW-0472">Membrane</keyword>
<feature type="transmembrane region" description="Helical" evidence="1">
    <location>
        <begin position="37"/>
        <end position="56"/>
    </location>
</feature>
<evidence type="ECO:0000313" key="3">
    <source>
        <dbReference type="Proteomes" id="UP000184041"/>
    </source>
</evidence>
<evidence type="ECO:0000313" key="2">
    <source>
        <dbReference type="EMBL" id="SHF23733.1"/>
    </source>
</evidence>
<dbReference type="OrthoDB" id="1024052at2"/>
<reference evidence="2 3" key="1">
    <citation type="submission" date="2016-11" db="EMBL/GenBank/DDBJ databases">
        <authorList>
            <person name="Jaros S."/>
            <person name="Januszkiewicz K."/>
            <person name="Wedrychowicz H."/>
        </authorList>
    </citation>
    <scope>NUCLEOTIDE SEQUENCE [LARGE SCALE GENOMIC DNA]</scope>
    <source>
        <strain evidence="2 3">DSM 21986</strain>
    </source>
</reference>
<dbReference type="AlphaFoldDB" id="A0A1M5A0A8"/>
<dbReference type="Pfam" id="PF17555">
    <property type="entry name" value="TssN"/>
    <property type="match status" value="1"/>
</dbReference>
<dbReference type="Proteomes" id="UP000184041">
    <property type="component" value="Unassembled WGS sequence"/>
</dbReference>
<dbReference type="RefSeq" id="WP_073061730.1">
    <property type="nucleotide sequence ID" value="NZ_FQUS01000006.1"/>
</dbReference>
<accession>A0A1M5A0A8</accession>